<evidence type="ECO:0000313" key="3">
    <source>
        <dbReference type="Proteomes" id="UP001307849"/>
    </source>
</evidence>
<name>A0AAN8N2X8_9PEZI</name>
<dbReference type="EMBL" id="JAVHJM010000014">
    <property type="protein sequence ID" value="KAK6498058.1"/>
    <property type="molecule type" value="Genomic_DNA"/>
</dbReference>
<evidence type="ECO:0000313" key="2">
    <source>
        <dbReference type="EMBL" id="KAK6498058.1"/>
    </source>
</evidence>
<sequence length="91" mass="9970">MTAYTRGKGLGPTNRDETKSPSEPAGTILAEPAKRTKFSGWEGSGRKNEYCRLPCEDLKDSFAQEIAVRGALANANDENQTRPRSQQPSDI</sequence>
<gene>
    <name evidence="2" type="ORF">TWF506_004301</name>
</gene>
<comment type="caution">
    <text evidence="2">The sequence shown here is derived from an EMBL/GenBank/DDBJ whole genome shotgun (WGS) entry which is preliminary data.</text>
</comment>
<proteinExistence type="predicted"/>
<protein>
    <submittedName>
        <fullName evidence="2">Uncharacterized protein</fullName>
    </submittedName>
</protein>
<dbReference type="Proteomes" id="UP001307849">
    <property type="component" value="Unassembled WGS sequence"/>
</dbReference>
<keyword evidence="3" id="KW-1185">Reference proteome</keyword>
<reference evidence="2 3" key="1">
    <citation type="submission" date="2019-10" db="EMBL/GenBank/DDBJ databases">
        <authorList>
            <person name="Palmer J.M."/>
        </authorList>
    </citation>
    <scope>NUCLEOTIDE SEQUENCE [LARGE SCALE GENOMIC DNA]</scope>
    <source>
        <strain evidence="2 3">TWF506</strain>
    </source>
</reference>
<organism evidence="2 3">
    <name type="scientific">Arthrobotrys conoides</name>
    <dbReference type="NCBI Taxonomy" id="74498"/>
    <lineage>
        <taxon>Eukaryota</taxon>
        <taxon>Fungi</taxon>
        <taxon>Dikarya</taxon>
        <taxon>Ascomycota</taxon>
        <taxon>Pezizomycotina</taxon>
        <taxon>Orbiliomycetes</taxon>
        <taxon>Orbiliales</taxon>
        <taxon>Orbiliaceae</taxon>
        <taxon>Arthrobotrys</taxon>
    </lineage>
</organism>
<feature type="region of interest" description="Disordered" evidence="1">
    <location>
        <begin position="1"/>
        <end position="47"/>
    </location>
</feature>
<accession>A0AAN8N2X8</accession>
<feature type="compositionally biased region" description="Polar residues" evidence="1">
    <location>
        <begin position="76"/>
        <end position="91"/>
    </location>
</feature>
<feature type="region of interest" description="Disordered" evidence="1">
    <location>
        <begin position="72"/>
        <end position="91"/>
    </location>
</feature>
<evidence type="ECO:0000256" key="1">
    <source>
        <dbReference type="SAM" id="MobiDB-lite"/>
    </source>
</evidence>
<dbReference type="AlphaFoldDB" id="A0AAN8N2X8"/>